<accession>A0A132A018</accession>
<proteinExistence type="predicted"/>
<name>A0A132A018_SARSC</name>
<dbReference type="EMBL" id="JXLN01008803">
    <property type="protein sequence ID" value="KPM04458.1"/>
    <property type="molecule type" value="Genomic_DNA"/>
</dbReference>
<sequence length="64" mass="6629">RTRDDLPNPLSASTIAIGAVITPARIFQSVNPMCTGSFVARFTPTGVPTPGLPVPTANGYNPCT</sequence>
<organism evidence="1 2">
    <name type="scientific">Sarcoptes scabiei</name>
    <name type="common">Itch mite</name>
    <name type="synonym">Acarus scabiei</name>
    <dbReference type="NCBI Taxonomy" id="52283"/>
    <lineage>
        <taxon>Eukaryota</taxon>
        <taxon>Metazoa</taxon>
        <taxon>Ecdysozoa</taxon>
        <taxon>Arthropoda</taxon>
        <taxon>Chelicerata</taxon>
        <taxon>Arachnida</taxon>
        <taxon>Acari</taxon>
        <taxon>Acariformes</taxon>
        <taxon>Sarcoptiformes</taxon>
        <taxon>Astigmata</taxon>
        <taxon>Psoroptidia</taxon>
        <taxon>Sarcoptoidea</taxon>
        <taxon>Sarcoptidae</taxon>
        <taxon>Sarcoptinae</taxon>
        <taxon>Sarcoptes</taxon>
    </lineage>
</organism>
<reference evidence="1 2" key="1">
    <citation type="journal article" date="2015" name="Parasit. Vectors">
        <title>Draft genome of the scabies mite.</title>
        <authorList>
            <person name="Rider S.D.Jr."/>
            <person name="Morgan M.S."/>
            <person name="Arlian L.G."/>
        </authorList>
    </citation>
    <scope>NUCLEOTIDE SEQUENCE [LARGE SCALE GENOMIC DNA]</scope>
    <source>
        <strain evidence="1">Arlian Lab</strain>
    </source>
</reference>
<feature type="non-terminal residue" evidence="1">
    <location>
        <position position="1"/>
    </location>
</feature>
<comment type="caution">
    <text evidence="1">The sequence shown here is derived from an EMBL/GenBank/DDBJ whole genome shotgun (WGS) entry which is preliminary data.</text>
</comment>
<evidence type="ECO:0000313" key="2">
    <source>
        <dbReference type="Proteomes" id="UP000616769"/>
    </source>
</evidence>
<protein>
    <submittedName>
        <fullName evidence="1">Uncharacterized protein</fullName>
    </submittedName>
</protein>
<dbReference type="VEuPathDB" id="VectorBase:SSCA010268"/>
<gene>
    <name evidence="1" type="ORF">QR98_0029060</name>
</gene>
<dbReference type="Proteomes" id="UP000616769">
    <property type="component" value="Unassembled WGS sequence"/>
</dbReference>
<dbReference type="AlphaFoldDB" id="A0A132A018"/>
<evidence type="ECO:0000313" key="1">
    <source>
        <dbReference type="EMBL" id="KPM04458.1"/>
    </source>
</evidence>